<keyword evidence="2 10" id="KW-0378">Hydrolase</keyword>
<feature type="binding site" evidence="8">
    <location>
        <position position="329"/>
    </location>
    <ligand>
        <name>Mg(2+)</name>
        <dbReference type="ChEBI" id="CHEBI:18420"/>
        <label>1</label>
    </ligand>
</feature>
<dbReference type="InterPro" id="IPR036705">
    <property type="entry name" value="Ribosyl_crysJ1_sf"/>
</dbReference>
<feature type="binding site" evidence="8">
    <location>
        <position position="81"/>
    </location>
    <ligand>
        <name>Mg(2+)</name>
        <dbReference type="ChEBI" id="CHEBI:18420"/>
        <label>1</label>
    </ligand>
</feature>
<protein>
    <recommendedName>
        <fullName evidence="5">ADP-ribosylhydrolase ARH1</fullName>
        <ecNumber evidence="4">3.2.2.19</ecNumber>
    </recommendedName>
    <alternativeName>
        <fullName evidence="6">ADP-ribose-L-arginine cleaving enzyme</fullName>
    </alternativeName>
    <alternativeName>
        <fullName evidence="7">[Protein ADP-ribosylarginine] hydrolase</fullName>
    </alternativeName>
</protein>
<dbReference type="FunFam" id="1.10.4080.10:FF:000002">
    <property type="entry name" value="ADP-ribosylarginine hydrolase isoform X1"/>
    <property type="match status" value="1"/>
</dbReference>
<comment type="function">
    <text evidence="3">Specifically acts as an arginine mono-ADP-ribosylhydrolase by mediating the removal of mono-ADP-ribose attached to arginine residues on proteins.</text>
</comment>
<evidence type="ECO:0000256" key="3">
    <source>
        <dbReference type="ARBA" id="ARBA00049582"/>
    </source>
</evidence>
<evidence type="ECO:0000256" key="4">
    <source>
        <dbReference type="ARBA" id="ARBA00049725"/>
    </source>
</evidence>
<comment type="cofactor">
    <cofactor evidence="8">
        <name>Mg(2+)</name>
        <dbReference type="ChEBI" id="CHEBI:18420"/>
    </cofactor>
    <text evidence="8">Binds 2 magnesium ions per subunit.</text>
</comment>
<evidence type="ECO:0000313" key="10">
    <source>
        <dbReference type="RefSeq" id="XP_013411173.1"/>
    </source>
</evidence>
<accession>A0A1S3JLB8</accession>
<keyword evidence="8" id="KW-0460">Magnesium</keyword>
<dbReference type="OrthoDB" id="10250509at2759"/>
<name>A0A1S3JLB8_LINAN</name>
<proteinExistence type="inferred from homology"/>
<dbReference type="Pfam" id="PF03747">
    <property type="entry name" value="ADP_ribosyl_GH"/>
    <property type="match status" value="1"/>
</dbReference>
<dbReference type="Proteomes" id="UP000085678">
    <property type="component" value="Unplaced"/>
</dbReference>
<dbReference type="STRING" id="7574.A0A1S3JLB8"/>
<keyword evidence="8" id="KW-0479">Metal-binding</keyword>
<comment type="similarity">
    <text evidence="1">Belongs to the ADP-ribosylglycohydrolase family.</text>
</comment>
<evidence type="ECO:0000256" key="7">
    <source>
        <dbReference type="ARBA" id="ARBA00049810"/>
    </source>
</evidence>
<evidence type="ECO:0000256" key="2">
    <source>
        <dbReference type="ARBA" id="ARBA00022801"/>
    </source>
</evidence>
<dbReference type="PANTHER" id="PTHR16222">
    <property type="entry name" value="ADP-RIBOSYLGLYCOHYDROLASE"/>
    <property type="match status" value="1"/>
</dbReference>
<evidence type="ECO:0000256" key="6">
    <source>
        <dbReference type="ARBA" id="ARBA00049798"/>
    </source>
</evidence>
<dbReference type="PANTHER" id="PTHR16222:SF26">
    <property type="entry name" value="ADP-RIBOSYLHYDROLASE ARH1"/>
    <property type="match status" value="1"/>
</dbReference>
<reference evidence="10" key="1">
    <citation type="submission" date="2025-08" db="UniProtKB">
        <authorList>
            <consortium name="RefSeq"/>
        </authorList>
    </citation>
    <scope>IDENTIFICATION</scope>
    <source>
        <tissue evidence="10">Gonads</tissue>
    </source>
</reference>
<feature type="binding site" evidence="8">
    <location>
        <position position="79"/>
    </location>
    <ligand>
        <name>Mg(2+)</name>
        <dbReference type="ChEBI" id="CHEBI:18420"/>
        <label>1</label>
    </ligand>
</feature>
<gene>
    <name evidence="10" type="primary">LOC106174255</name>
</gene>
<dbReference type="InterPro" id="IPR005502">
    <property type="entry name" value="Ribosyl_crysJ1"/>
</dbReference>
<evidence type="ECO:0000256" key="8">
    <source>
        <dbReference type="PIRSR" id="PIRSR605502-1"/>
    </source>
</evidence>
<dbReference type="InParanoid" id="A0A1S3JLB8"/>
<dbReference type="EC" id="3.2.2.19" evidence="4"/>
<feature type="binding site" evidence="8">
    <location>
        <position position="331"/>
    </location>
    <ligand>
        <name>Mg(2+)</name>
        <dbReference type="ChEBI" id="CHEBI:18420"/>
        <label>1</label>
    </ligand>
</feature>
<sequence length="377" mass="41867">MIERHSQKLCKLRYHLAKMSDPLLDRYKASMVLSGVGDAMGYKNGKFEFNFVGEDIHKEVKKLGGISKLKIKLPDWRVSDDTVLHLATAESLARKSKNGDKEALYLDIAKSYKEGMHDMSGRAAVSGPTTMQACSQLRPERPKGYQVPFNTRGGGCGAAMRSMCIGLRYPRPEDLDDLIAVSVESGRMTHNHPTGYLGSLASALFTAYSIQGKPVNSWGAGLMSVLPKALKYVESQEIDVAENQEHWGYFTRKWEDYLRVRGVTDGTADPTFPEVYGVKERDEFYKSWSFAGWGGASGHDAPLISYDALLGSGNSWEKLCERAMLHGGDNDSTGVIAGACYGAMYGFQGVPENHYKKLEYRDRLEKVAEQLYQLANN</sequence>
<dbReference type="InterPro" id="IPR050792">
    <property type="entry name" value="ADP-ribosylglycohydrolase"/>
</dbReference>
<dbReference type="GO" id="GO:0003875">
    <property type="term" value="F:ADP-ribosylarginine hydrolase activity"/>
    <property type="evidence" value="ECO:0007669"/>
    <property type="project" value="UniProtKB-EC"/>
</dbReference>
<dbReference type="GO" id="GO:0051725">
    <property type="term" value="P:protein de-ADP-ribosylation"/>
    <property type="evidence" value="ECO:0007669"/>
    <property type="project" value="InterPro"/>
</dbReference>
<feature type="binding site" evidence="8">
    <location>
        <position position="80"/>
    </location>
    <ligand>
        <name>Mg(2+)</name>
        <dbReference type="ChEBI" id="CHEBI:18420"/>
        <label>1</label>
    </ligand>
</feature>
<dbReference type="SUPFAM" id="SSF101478">
    <property type="entry name" value="ADP-ribosylglycohydrolase"/>
    <property type="match status" value="1"/>
</dbReference>
<dbReference type="InterPro" id="IPR012108">
    <property type="entry name" value="ADP-ribosylarg_hydro"/>
</dbReference>
<keyword evidence="9" id="KW-1185">Reference proteome</keyword>
<dbReference type="RefSeq" id="XP_013411173.1">
    <property type="nucleotide sequence ID" value="XM_013555719.2"/>
</dbReference>
<feature type="binding site" evidence="8">
    <location>
        <position position="332"/>
    </location>
    <ligand>
        <name>Mg(2+)</name>
        <dbReference type="ChEBI" id="CHEBI:18420"/>
        <label>1</label>
    </ligand>
</feature>
<evidence type="ECO:0000313" key="9">
    <source>
        <dbReference type="Proteomes" id="UP000085678"/>
    </source>
</evidence>
<evidence type="ECO:0000256" key="5">
    <source>
        <dbReference type="ARBA" id="ARBA00049773"/>
    </source>
</evidence>
<organism evidence="9 10">
    <name type="scientific">Lingula anatina</name>
    <name type="common">Brachiopod</name>
    <name type="synonym">Lingula unguis</name>
    <dbReference type="NCBI Taxonomy" id="7574"/>
    <lineage>
        <taxon>Eukaryota</taxon>
        <taxon>Metazoa</taxon>
        <taxon>Spiralia</taxon>
        <taxon>Lophotrochozoa</taxon>
        <taxon>Brachiopoda</taxon>
        <taxon>Linguliformea</taxon>
        <taxon>Lingulata</taxon>
        <taxon>Lingulida</taxon>
        <taxon>Linguloidea</taxon>
        <taxon>Lingulidae</taxon>
        <taxon>Lingula</taxon>
    </lineage>
</organism>
<dbReference type="AlphaFoldDB" id="A0A1S3JLB8"/>
<dbReference type="GO" id="GO:0000287">
    <property type="term" value="F:magnesium ion binding"/>
    <property type="evidence" value="ECO:0007669"/>
    <property type="project" value="InterPro"/>
</dbReference>
<dbReference type="Gene3D" id="1.10.4080.10">
    <property type="entry name" value="ADP-ribosylation/Crystallin J1"/>
    <property type="match status" value="1"/>
</dbReference>
<evidence type="ECO:0000256" key="1">
    <source>
        <dbReference type="ARBA" id="ARBA00010702"/>
    </source>
</evidence>
<dbReference type="KEGG" id="lak:106174255"/>
<dbReference type="GeneID" id="106174255"/>
<dbReference type="PIRSF" id="PIRSF016939">
    <property type="entry name" value="ADP_ribslarg_hdr"/>
    <property type="match status" value="1"/>
</dbReference>